<proteinExistence type="predicted"/>
<dbReference type="InterPro" id="IPR029058">
    <property type="entry name" value="AB_hydrolase_fold"/>
</dbReference>
<dbReference type="PANTHER" id="PTHR35128">
    <property type="entry name" value="SECRETION-REGULATING GUANINE NUCLEOTIDE EXCHANGE FACTOR"/>
    <property type="match status" value="1"/>
</dbReference>
<dbReference type="Gene3D" id="3.40.50.1820">
    <property type="entry name" value="alpha/beta hydrolase"/>
    <property type="match status" value="1"/>
</dbReference>
<keyword evidence="1" id="KW-0732">Signal</keyword>
<dbReference type="PANTHER" id="PTHR35128:SF1">
    <property type="entry name" value="SECRETION-REGULATING GUANINE NUCLEOTIDE EXCHANGE FACTOR"/>
    <property type="match status" value="1"/>
</dbReference>
<dbReference type="PhylomeDB" id="R7QKJ5"/>
<feature type="signal peptide" evidence="1">
    <location>
        <begin position="1"/>
        <end position="19"/>
    </location>
</feature>
<dbReference type="SUPFAM" id="SSF53474">
    <property type="entry name" value="alpha/beta-Hydrolases"/>
    <property type="match status" value="1"/>
</dbReference>
<evidence type="ECO:0000313" key="2">
    <source>
        <dbReference type="EMBL" id="CDF38599.1"/>
    </source>
</evidence>
<dbReference type="RefSeq" id="XP_005718504.1">
    <property type="nucleotide sequence ID" value="XM_005718447.1"/>
</dbReference>
<dbReference type="Proteomes" id="UP000012073">
    <property type="component" value="Unassembled WGS sequence"/>
</dbReference>
<dbReference type="OrthoDB" id="10022521at2759"/>
<dbReference type="EMBL" id="HG001949">
    <property type="protein sequence ID" value="CDF38599.1"/>
    <property type="molecule type" value="Genomic_DNA"/>
</dbReference>
<organism evidence="2 3">
    <name type="scientific">Chondrus crispus</name>
    <name type="common">Carrageen Irish moss</name>
    <name type="synonym">Polymorpha crispa</name>
    <dbReference type="NCBI Taxonomy" id="2769"/>
    <lineage>
        <taxon>Eukaryota</taxon>
        <taxon>Rhodophyta</taxon>
        <taxon>Florideophyceae</taxon>
        <taxon>Rhodymeniophycidae</taxon>
        <taxon>Gigartinales</taxon>
        <taxon>Gigartinaceae</taxon>
        <taxon>Chondrus</taxon>
    </lineage>
</organism>
<feature type="chain" id="PRO_5004442803" evidence="1">
    <location>
        <begin position="20"/>
        <end position="362"/>
    </location>
</feature>
<protein>
    <submittedName>
        <fullName evidence="2">Uncharacterized protein</fullName>
    </submittedName>
</protein>
<dbReference type="KEGG" id="ccp:CHC_T00006410001"/>
<dbReference type="Gramene" id="CDF38599">
    <property type="protein sequence ID" value="CDF38599"/>
    <property type="gene ID" value="CHC_T00006410001"/>
</dbReference>
<gene>
    <name evidence="2" type="ORF">CHC_T00006410001</name>
</gene>
<dbReference type="GeneID" id="17326221"/>
<dbReference type="OMA" id="SKMLMKN"/>
<evidence type="ECO:0000256" key="1">
    <source>
        <dbReference type="SAM" id="SignalP"/>
    </source>
</evidence>
<reference evidence="3" key="1">
    <citation type="journal article" date="2013" name="Proc. Natl. Acad. Sci. U.S.A.">
        <title>Genome structure and metabolic features in the red seaweed Chondrus crispus shed light on evolution of the Archaeplastida.</title>
        <authorList>
            <person name="Collen J."/>
            <person name="Porcel B."/>
            <person name="Carre W."/>
            <person name="Ball S.G."/>
            <person name="Chaparro C."/>
            <person name="Tonon T."/>
            <person name="Barbeyron T."/>
            <person name="Michel G."/>
            <person name="Noel B."/>
            <person name="Valentin K."/>
            <person name="Elias M."/>
            <person name="Artiguenave F."/>
            <person name="Arun A."/>
            <person name="Aury J.M."/>
            <person name="Barbosa-Neto J.F."/>
            <person name="Bothwell J.H."/>
            <person name="Bouget F.Y."/>
            <person name="Brillet L."/>
            <person name="Cabello-Hurtado F."/>
            <person name="Capella-Gutierrez S."/>
            <person name="Charrier B."/>
            <person name="Cladiere L."/>
            <person name="Cock J.M."/>
            <person name="Coelho S.M."/>
            <person name="Colleoni C."/>
            <person name="Czjzek M."/>
            <person name="Da Silva C."/>
            <person name="Delage L."/>
            <person name="Denoeud F."/>
            <person name="Deschamps P."/>
            <person name="Dittami S.M."/>
            <person name="Gabaldon T."/>
            <person name="Gachon C.M."/>
            <person name="Groisillier A."/>
            <person name="Herve C."/>
            <person name="Jabbari K."/>
            <person name="Katinka M."/>
            <person name="Kloareg B."/>
            <person name="Kowalczyk N."/>
            <person name="Labadie K."/>
            <person name="Leblanc C."/>
            <person name="Lopez P.J."/>
            <person name="McLachlan D.H."/>
            <person name="Meslet-Cladiere L."/>
            <person name="Moustafa A."/>
            <person name="Nehr Z."/>
            <person name="Nyvall Collen P."/>
            <person name="Panaud O."/>
            <person name="Partensky F."/>
            <person name="Poulain J."/>
            <person name="Rensing S.A."/>
            <person name="Rousvoal S."/>
            <person name="Samson G."/>
            <person name="Symeonidi A."/>
            <person name="Weissenbach J."/>
            <person name="Zambounis A."/>
            <person name="Wincker P."/>
            <person name="Boyen C."/>
        </authorList>
    </citation>
    <scope>NUCLEOTIDE SEQUENCE [LARGE SCALE GENOMIC DNA]</scope>
    <source>
        <strain evidence="3">cv. Stackhouse</strain>
    </source>
</reference>
<sequence>MFLARIISACFAFAALIYGLSLTAPTSPHVPRYPQDSHTNRPTRYPPAPVAVNISELHIAGTYVRAIDGTEFVFQKPLRPSLGTVLFLHGCAHSATDFFPSGSNCPQCIGLPEELKMTRIALEKRYTVVAVSSTDRIRKCWRTDTQTFDGPDYERVNKALREAAVRSLYSPRLPLFAVGISSGGLFATSLPMRLRVSGVNSIVSGAVSSVWNKESPLRKDYPPHVFTHMGLKDKHTAERVRKAMDILETMGTPSMELIVPPQSVTTHFLQDSVSKWDMSNAQELVLALQRGGYLDAHFHLLSDPRRSQWRNSVQHLGTKLGDHFRPDESALSEELNRAWGSHEITADHFEEALEFLETQLHR</sequence>
<keyword evidence="3" id="KW-1185">Reference proteome</keyword>
<accession>R7QKJ5</accession>
<dbReference type="AlphaFoldDB" id="R7QKJ5"/>
<name>R7QKJ5_CHOCR</name>
<evidence type="ECO:0000313" key="3">
    <source>
        <dbReference type="Proteomes" id="UP000012073"/>
    </source>
</evidence>